<dbReference type="PRINTS" id="PR00038">
    <property type="entry name" value="HTHLUXR"/>
</dbReference>
<evidence type="ECO:0000256" key="7">
    <source>
        <dbReference type="SAM" id="MobiDB-lite"/>
    </source>
</evidence>
<feature type="compositionally biased region" description="Low complexity" evidence="7">
    <location>
        <begin position="1042"/>
        <end position="1055"/>
    </location>
</feature>
<dbReference type="CDD" id="cd06170">
    <property type="entry name" value="LuxR_C_like"/>
    <property type="match status" value="1"/>
</dbReference>
<sequence length="1179" mass="120515">MLDVSLDQETFTRCIRLVIADRQPIVLQGLRSIFAAQDDFEIVASCSRGTSCLDAIRNLAPDVALVADTLPDLTVSEILAIAKAENLPTRLVFFAESEGDDDLTAAIAAGACSAISSYANPDTILRSLRLMTERTSARPTPSPELAPNGKEVDGAKIEKKLRVLTHREREIIRLVAEGLSNKEIARQLNLSPGTVKVHLYNIFHKLEISNRTVLATIALLQRSTGFGTLSLALAFAILSDIKASDANNTFLDDDSTADKDLEHSVFELWKKAILRHVIVADPGETVVLTQRDSPIKVNQIAHSAARMEELHAAEQAALSNFGRGYGPIGSGTPYLFISPLLQAINPTGSSTTQQQFPPLAFASNPITSRGGYGAFSMTAAGVGIYTLENSHAAAQVLDPGETLIDTSTVATMDGTTQVATITIHGAGHVDPNDVDNLASGPVVHDSSLPLAFGDDSVTGEGNAGQIIHGVAGDDTLNGTGLVDVIYGAAGNDTIRDIGGDDTIYGGSGSDTVNGNNGNDTIVGGDDGDQLTGSKDDDIFVYFSAIDSNATQFDTIIDFTSGEDKINLGAFGALAFLHLTSASKSVPPHTLAWIYNPASNETIVYVNPTDRSLDIGDPGLLEIHLQGVVSVAESDFVYEQEAAAVAAALEGIDPALLAAAASDGTVVTADTAIEADASESAVETDGIWTMPADDGLRFHFGRDRVGSNVSSRLINFGDDPTYATEQNDDNGAVTVPVPVSLVELAHSQATVLTEDNLTFKKEPVHANTGAKETGNGKAPATAGFEILEFGIQSAAPVAVADPVEPSVAPGNSGGHGNPRHPSHSASAQALAAGELTEPGVTSGNGVGHNNAHSSHPASASIMEAADPVEPGVAPGDGGGHGNPPHPSHSASAKASAAGELTEPGVTSGNGVGHNNAHSSHPASASAVEAAEPVEPDVAPGNSGGGHGNPPHPSHSASAKASAAGELTEPGVTSGHGVGHNNAHSSHSASASTMEAAEPIEPGTAPGNSGGHGNPPHPSHSASAKASAAGELTESGVTSGNGVGHNNAHSSHSASASTMEAAEPVEPGVAPGNSGGHGNSSHPSHSASAKASTATPQPAEPAFGTSGASHESTFHFKNQAPPSTPTAAVELEELNGTPVLRGAELAAILEMGAAAMEEHATSHDNNGQHHSIAHSPHELLT</sequence>
<feature type="compositionally biased region" description="Low complexity" evidence="7">
    <location>
        <begin position="915"/>
        <end position="939"/>
    </location>
</feature>
<organism evidence="10 11">
    <name type="scientific">Bradyrhizobium algeriense</name>
    <dbReference type="NCBI Taxonomy" id="634784"/>
    <lineage>
        <taxon>Bacteria</taxon>
        <taxon>Pseudomonadati</taxon>
        <taxon>Pseudomonadota</taxon>
        <taxon>Alphaproteobacteria</taxon>
        <taxon>Hyphomicrobiales</taxon>
        <taxon>Nitrobacteraceae</taxon>
        <taxon>Bradyrhizobium</taxon>
    </lineage>
</organism>
<keyword evidence="5" id="KW-0238">DNA-binding</keyword>
<comment type="subcellular location">
    <subcellularLocation>
        <location evidence="2">Secreted</location>
    </subcellularLocation>
</comment>
<dbReference type="PROSITE" id="PS50110">
    <property type="entry name" value="RESPONSE_REGULATORY"/>
    <property type="match status" value="1"/>
</dbReference>
<dbReference type="NCBIfam" id="TIGR01965">
    <property type="entry name" value="VCBS_repeat"/>
    <property type="match status" value="1"/>
</dbReference>
<dbReference type="Pfam" id="PF00353">
    <property type="entry name" value="HemolysinCabind"/>
    <property type="match status" value="2"/>
</dbReference>
<dbReference type="SUPFAM" id="SSF52172">
    <property type="entry name" value="CheY-like"/>
    <property type="match status" value="1"/>
</dbReference>
<evidence type="ECO:0000256" key="4">
    <source>
        <dbReference type="ARBA" id="ARBA00022737"/>
    </source>
</evidence>
<dbReference type="InterPro" id="IPR039420">
    <property type="entry name" value="WalR-like"/>
</dbReference>
<dbReference type="InterPro" id="IPR001343">
    <property type="entry name" value="Hemolysn_Ca-bd"/>
</dbReference>
<dbReference type="Pfam" id="PF08548">
    <property type="entry name" value="Peptidase_M10_C"/>
    <property type="match status" value="1"/>
</dbReference>
<accession>A0ABU8B8A5</accession>
<feature type="compositionally biased region" description="Low complexity" evidence="7">
    <location>
        <begin position="977"/>
        <end position="990"/>
    </location>
</feature>
<comment type="caution">
    <text evidence="10">The sequence shown here is derived from an EMBL/GenBank/DDBJ whole genome shotgun (WGS) entry which is preliminary data.</text>
</comment>
<name>A0ABU8B8A5_9BRAD</name>
<dbReference type="InterPro" id="IPR011006">
    <property type="entry name" value="CheY-like_superfamily"/>
</dbReference>
<evidence type="ECO:0000313" key="11">
    <source>
        <dbReference type="Proteomes" id="UP001364224"/>
    </source>
</evidence>
<gene>
    <name evidence="10" type="ORF">V1286_001906</name>
</gene>
<evidence type="ECO:0000259" key="8">
    <source>
        <dbReference type="PROSITE" id="PS50043"/>
    </source>
</evidence>
<keyword evidence="3" id="KW-0964">Secreted</keyword>
<dbReference type="InterPro" id="IPR010221">
    <property type="entry name" value="VCBS_dom"/>
</dbReference>
<reference evidence="10 11" key="1">
    <citation type="submission" date="2024-02" db="EMBL/GenBank/DDBJ databases">
        <title>Adaptive strategies in a cosmopolitan and abundant soil bacterium.</title>
        <authorList>
            <person name="Carini P."/>
        </authorList>
    </citation>
    <scope>NUCLEOTIDE SEQUENCE [LARGE SCALE GENOMIC DNA]</scope>
    <source>
        <strain evidence="10 11">AZCC 1608</strain>
    </source>
</reference>
<dbReference type="InterPro" id="IPR016032">
    <property type="entry name" value="Sig_transdc_resp-reg_C-effctor"/>
</dbReference>
<dbReference type="Gene3D" id="2.150.10.10">
    <property type="entry name" value="Serralysin-like metalloprotease, C-terminal"/>
    <property type="match status" value="2"/>
</dbReference>
<dbReference type="PANTHER" id="PTHR43214">
    <property type="entry name" value="TWO-COMPONENT RESPONSE REGULATOR"/>
    <property type="match status" value="1"/>
</dbReference>
<dbReference type="PROSITE" id="PS50043">
    <property type="entry name" value="HTH_LUXR_2"/>
    <property type="match status" value="1"/>
</dbReference>
<keyword evidence="4" id="KW-0677">Repeat</keyword>
<evidence type="ECO:0000256" key="6">
    <source>
        <dbReference type="PROSITE-ProRule" id="PRU00169"/>
    </source>
</evidence>
<dbReference type="SUPFAM" id="SSF51120">
    <property type="entry name" value="beta-Roll"/>
    <property type="match status" value="1"/>
</dbReference>
<evidence type="ECO:0000313" key="10">
    <source>
        <dbReference type="EMBL" id="MEH2554377.1"/>
    </source>
</evidence>
<evidence type="ECO:0000259" key="9">
    <source>
        <dbReference type="PROSITE" id="PS50110"/>
    </source>
</evidence>
<evidence type="ECO:0000256" key="5">
    <source>
        <dbReference type="ARBA" id="ARBA00023125"/>
    </source>
</evidence>
<evidence type="ECO:0000256" key="3">
    <source>
        <dbReference type="ARBA" id="ARBA00022525"/>
    </source>
</evidence>
<dbReference type="EMBL" id="JAZHRV010000001">
    <property type="protein sequence ID" value="MEH2554377.1"/>
    <property type="molecule type" value="Genomic_DNA"/>
</dbReference>
<feature type="compositionally biased region" description="Low complexity" evidence="7">
    <location>
        <begin position="847"/>
        <end position="859"/>
    </location>
</feature>
<feature type="domain" description="Response regulatory" evidence="9">
    <location>
        <begin position="16"/>
        <end position="132"/>
    </location>
</feature>
<dbReference type="Gene3D" id="3.40.50.2300">
    <property type="match status" value="1"/>
</dbReference>
<dbReference type="SMART" id="SM00421">
    <property type="entry name" value="HTH_LUXR"/>
    <property type="match status" value="1"/>
</dbReference>
<dbReference type="InterPro" id="IPR000792">
    <property type="entry name" value="Tscrpt_reg_LuxR_C"/>
</dbReference>
<keyword evidence="11" id="KW-1185">Reference proteome</keyword>
<feature type="compositionally biased region" description="Low complexity" evidence="7">
    <location>
        <begin position="1017"/>
        <end position="1028"/>
    </location>
</feature>
<protein>
    <submittedName>
        <fullName evidence="10">VCBS repeat-containing protein</fullName>
    </submittedName>
</protein>
<feature type="compositionally biased region" description="Low complexity" evidence="7">
    <location>
        <begin position="1077"/>
        <end position="1095"/>
    </location>
</feature>
<dbReference type="RefSeq" id="WP_334479100.1">
    <property type="nucleotide sequence ID" value="NZ_JAZHRV010000001.1"/>
</dbReference>
<evidence type="ECO:0000256" key="2">
    <source>
        <dbReference type="ARBA" id="ARBA00004613"/>
    </source>
</evidence>
<feature type="domain" description="HTH luxR-type" evidence="8">
    <location>
        <begin position="157"/>
        <end position="222"/>
    </location>
</feature>
<feature type="compositionally biased region" description="Low complexity" evidence="7">
    <location>
        <begin position="886"/>
        <end position="897"/>
    </location>
</feature>
<dbReference type="InterPro" id="IPR013858">
    <property type="entry name" value="Peptidase_M10B_C"/>
</dbReference>
<comment type="cofactor">
    <cofactor evidence="1">
        <name>Ca(2+)</name>
        <dbReference type="ChEBI" id="CHEBI:29108"/>
    </cofactor>
</comment>
<dbReference type="InterPro" id="IPR001789">
    <property type="entry name" value="Sig_transdc_resp-reg_receiver"/>
</dbReference>
<dbReference type="Proteomes" id="UP001364224">
    <property type="component" value="Unassembled WGS sequence"/>
</dbReference>
<dbReference type="PANTHER" id="PTHR43214:SF43">
    <property type="entry name" value="TWO-COMPONENT RESPONSE REGULATOR"/>
    <property type="match status" value="1"/>
</dbReference>
<dbReference type="Pfam" id="PF00196">
    <property type="entry name" value="GerE"/>
    <property type="match status" value="1"/>
</dbReference>
<dbReference type="SUPFAM" id="SSF46894">
    <property type="entry name" value="C-terminal effector domain of the bipartite response regulators"/>
    <property type="match status" value="1"/>
</dbReference>
<feature type="compositionally biased region" description="Low complexity" evidence="7">
    <location>
        <begin position="952"/>
        <end position="963"/>
    </location>
</feature>
<dbReference type="InterPro" id="IPR011049">
    <property type="entry name" value="Serralysin-like_metalloprot_C"/>
</dbReference>
<dbReference type="PROSITE" id="PS00622">
    <property type="entry name" value="HTH_LUXR_1"/>
    <property type="match status" value="1"/>
</dbReference>
<evidence type="ECO:0000256" key="1">
    <source>
        <dbReference type="ARBA" id="ARBA00001913"/>
    </source>
</evidence>
<feature type="region of interest" description="Disordered" evidence="7">
    <location>
        <begin position="1156"/>
        <end position="1179"/>
    </location>
</feature>
<proteinExistence type="predicted"/>
<feature type="region of interest" description="Disordered" evidence="7">
    <location>
        <begin position="801"/>
        <end position="1123"/>
    </location>
</feature>
<comment type="caution">
    <text evidence="6">Lacks conserved residue(s) required for the propagation of feature annotation.</text>
</comment>